<dbReference type="SUPFAM" id="SSF52317">
    <property type="entry name" value="Class I glutamine amidotransferase-like"/>
    <property type="match status" value="1"/>
</dbReference>
<gene>
    <name evidence="2" type="ORF">CDD81_4772</name>
</gene>
<reference evidence="2 3" key="1">
    <citation type="submission" date="2017-06" db="EMBL/GenBank/DDBJ databases">
        <title>Ant-infecting Ophiocordyceps genomes reveal a high diversity of potential behavioral manipulation genes and a possible major role for enterotoxins.</title>
        <authorList>
            <person name="De Bekker C."/>
            <person name="Evans H.C."/>
            <person name="Brachmann A."/>
            <person name="Hughes D.P."/>
        </authorList>
    </citation>
    <scope>NUCLEOTIDE SEQUENCE [LARGE SCALE GENOMIC DNA]</scope>
    <source>
        <strain evidence="2 3">Map64</strain>
    </source>
</reference>
<dbReference type="AlphaFoldDB" id="A0A2C5XIX0"/>
<dbReference type="Proteomes" id="UP000226192">
    <property type="component" value="Unassembled WGS sequence"/>
</dbReference>
<sequence>MADEQPPPTRYAMMLFTGFQALDVFGPLDVLNMLNRNHTLELSLVSITDTPVSTRPPSRSTGIEQHIVPTHTLQTAPNDIEVLIVPGGGGTRDVVGTGPIVKFIQHVFPKLRFLLTVCTGAALAARAGVLDGRRATTNKLALSWARELRVDVDWVSQARWVQDGNVWTSSGISAGIDMMYAFVAAQFGDDVAAKIAHDSEYERNMDANHDPFAKPEV</sequence>
<comment type="caution">
    <text evidence="2">The sequence shown here is derived from an EMBL/GenBank/DDBJ whole genome shotgun (WGS) entry which is preliminary data.</text>
</comment>
<accession>A0A2C5XIX0</accession>
<organism evidence="2 3">
    <name type="scientific">Ophiocordyceps australis</name>
    <dbReference type="NCBI Taxonomy" id="1399860"/>
    <lineage>
        <taxon>Eukaryota</taxon>
        <taxon>Fungi</taxon>
        <taxon>Dikarya</taxon>
        <taxon>Ascomycota</taxon>
        <taxon>Pezizomycotina</taxon>
        <taxon>Sordariomycetes</taxon>
        <taxon>Hypocreomycetidae</taxon>
        <taxon>Hypocreales</taxon>
        <taxon>Ophiocordycipitaceae</taxon>
        <taxon>Ophiocordyceps</taxon>
    </lineage>
</organism>
<evidence type="ECO:0000259" key="1">
    <source>
        <dbReference type="Pfam" id="PF01965"/>
    </source>
</evidence>
<evidence type="ECO:0000313" key="3">
    <source>
        <dbReference type="Proteomes" id="UP000226192"/>
    </source>
</evidence>
<dbReference type="Gene3D" id="3.40.50.880">
    <property type="match status" value="1"/>
</dbReference>
<dbReference type="EMBL" id="NJET01000033">
    <property type="protein sequence ID" value="PHH64288.1"/>
    <property type="molecule type" value="Genomic_DNA"/>
</dbReference>
<dbReference type="CDD" id="cd03139">
    <property type="entry name" value="GATase1_PfpI_2"/>
    <property type="match status" value="1"/>
</dbReference>
<dbReference type="InterPro" id="IPR002818">
    <property type="entry name" value="DJ-1/PfpI"/>
</dbReference>
<dbReference type="InterPro" id="IPR029062">
    <property type="entry name" value="Class_I_gatase-like"/>
</dbReference>
<dbReference type="InterPro" id="IPR052158">
    <property type="entry name" value="INH-QAR"/>
</dbReference>
<protein>
    <recommendedName>
        <fullName evidence="1">DJ-1/PfpI domain-containing protein</fullName>
    </recommendedName>
</protein>
<feature type="domain" description="DJ-1/PfpI" evidence="1">
    <location>
        <begin position="12"/>
        <end position="184"/>
    </location>
</feature>
<keyword evidence="3" id="KW-1185">Reference proteome</keyword>
<dbReference type="OrthoDB" id="543156at2759"/>
<name>A0A2C5XIX0_9HYPO</name>
<dbReference type="PANTHER" id="PTHR43130:SF15">
    <property type="entry name" value="THIJ_PFPI FAMILY PROTEIN (AFU_ORTHOLOGUE AFUA_5G14240)"/>
    <property type="match status" value="1"/>
</dbReference>
<evidence type="ECO:0000313" key="2">
    <source>
        <dbReference type="EMBL" id="PHH64288.1"/>
    </source>
</evidence>
<dbReference type="PANTHER" id="PTHR43130">
    <property type="entry name" value="ARAC-FAMILY TRANSCRIPTIONAL REGULATOR"/>
    <property type="match status" value="1"/>
</dbReference>
<proteinExistence type="predicted"/>
<dbReference type="Pfam" id="PF01965">
    <property type="entry name" value="DJ-1_PfpI"/>
    <property type="match status" value="1"/>
</dbReference>